<dbReference type="InterPro" id="IPR023346">
    <property type="entry name" value="Lysozyme-like_dom_sf"/>
</dbReference>
<dbReference type="SUPFAM" id="SSF53955">
    <property type="entry name" value="Lysozyme-like"/>
    <property type="match status" value="1"/>
</dbReference>
<evidence type="ECO:0000256" key="5">
    <source>
        <dbReference type="ARBA" id="ARBA00023316"/>
    </source>
</evidence>
<organism evidence="7 8">
    <name type="scientific">Buchnera aphidicola</name>
    <name type="common">Lipaphis pseudobrassicae</name>
    <dbReference type="NCBI Taxonomy" id="1258543"/>
    <lineage>
        <taxon>Bacteria</taxon>
        <taxon>Pseudomonadati</taxon>
        <taxon>Pseudomonadota</taxon>
        <taxon>Gammaproteobacteria</taxon>
        <taxon>Enterobacterales</taxon>
        <taxon>Erwiniaceae</taxon>
        <taxon>Buchnera</taxon>
    </lineage>
</organism>
<dbReference type="GO" id="GO:0016020">
    <property type="term" value="C:membrane"/>
    <property type="evidence" value="ECO:0007669"/>
    <property type="project" value="InterPro"/>
</dbReference>
<dbReference type="EC" id="4.2.2.n1" evidence="3"/>
<dbReference type="AlphaFoldDB" id="A0A4D6Y084"/>
<dbReference type="Gene3D" id="1.10.530.10">
    <property type="match status" value="1"/>
</dbReference>
<name>A0A4D6Y084_9GAMM</name>
<evidence type="ECO:0000313" key="8">
    <source>
        <dbReference type="Proteomes" id="UP000298564"/>
    </source>
</evidence>
<evidence type="ECO:0000313" key="7">
    <source>
        <dbReference type="EMBL" id="QCI22127.1"/>
    </source>
</evidence>
<sequence length="195" mass="22399">MTSIILIISMIFLTGYSFVNIERYSKIHYVLNKHIIEKSIHYWNNFINDSARKYNIENKLIKSIIYAESSGNPYAKSNSNAIGLMQIKPSSAGVEIYRLNGKKGQPSIQELYNPKINIDMGTAYIRLLQKKLFGIRNKDVMKYAMIVSYVNGVSALLKIFSKNRQEAISIINTMTTKTFSEYVKKNIQQNRPLIT</sequence>
<reference evidence="7 8" key="1">
    <citation type="submission" date="2018-12" db="EMBL/GenBank/DDBJ databases">
        <authorList>
            <person name="Chong R.A."/>
        </authorList>
    </citation>
    <scope>NUCLEOTIDE SEQUENCE [LARGE SCALE GENOMIC DNA]</scope>
    <source>
        <strain evidence="7 8">Lps</strain>
    </source>
</reference>
<evidence type="ECO:0000256" key="2">
    <source>
        <dbReference type="ARBA" id="ARBA00007734"/>
    </source>
</evidence>
<dbReference type="Pfam" id="PF01464">
    <property type="entry name" value="SLT"/>
    <property type="match status" value="1"/>
</dbReference>
<dbReference type="PANTHER" id="PTHR37423">
    <property type="entry name" value="SOLUBLE LYTIC MUREIN TRANSGLYCOSYLASE-RELATED"/>
    <property type="match status" value="1"/>
</dbReference>
<reference evidence="7 8" key="2">
    <citation type="submission" date="2019-05" db="EMBL/GenBank/DDBJ databases">
        <title>Genome evolution of the obligate endosymbiont Buchnera aphidicola.</title>
        <authorList>
            <person name="Moran N.A."/>
        </authorList>
    </citation>
    <scope>NUCLEOTIDE SEQUENCE [LARGE SCALE GENOMIC DNA]</scope>
    <source>
        <strain evidence="7 8">Lps</strain>
    </source>
</reference>
<gene>
    <name evidence="7" type="ORF">D9V70_01355</name>
</gene>
<dbReference type="InterPro" id="IPR000189">
    <property type="entry name" value="Transglyc_AS"/>
</dbReference>
<comment type="similarity">
    <text evidence="2">Belongs to the transglycosylase Slt family.</text>
</comment>
<keyword evidence="5" id="KW-0961">Cell wall biogenesis/degradation</keyword>
<proteinExistence type="inferred from homology"/>
<dbReference type="GO" id="GO:0008933">
    <property type="term" value="F:peptidoglycan lytic transglycosylase activity"/>
    <property type="evidence" value="ECO:0007669"/>
    <property type="project" value="InterPro"/>
</dbReference>
<dbReference type="GO" id="GO:0000270">
    <property type="term" value="P:peptidoglycan metabolic process"/>
    <property type="evidence" value="ECO:0007669"/>
    <property type="project" value="InterPro"/>
</dbReference>
<dbReference type="InterPro" id="IPR008258">
    <property type="entry name" value="Transglycosylase_SLT_dom_1"/>
</dbReference>
<dbReference type="Proteomes" id="UP000298564">
    <property type="component" value="Chromosome"/>
</dbReference>
<dbReference type="OrthoDB" id="5620293at2"/>
<evidence type="ECO:0000259" key="6">
    <source>
        <dbReference type="Pfam" id="PF01464"/>
    </source>
</evidence>
<dbReference type="PROSITE" id="PS00922">
    <property type="entry name" value="TRANSGLYCOSYLASE"/>
    <property type="match status" value="1"/>
</dbReference>
<protein>
    <recommendedName>
        <fullName evidence="3">peptidoglycan lytic exotransglycosylase</fullName>
        <ecNumber evidence="3">4.2.2.n1</ecNumber>
    </recommendedName>
</protein>
<evidence type="ECO:0000256" key="3">
    <source>
        <dbReference type="ARBA" id="ARBA00012587"/>
    </source>
</evidence>
<feature type="domain" description="Transglycosylase SLT" evidence="6">
    <location>
        <begin position="47"/>
        <end position="169"/>
    </location>
</feature>
<dbReference type="GO" id="GO:0071555">
    <property type="term" value="P:cell wall organization"/>
    <property type="evidence" value="ECO:0007669"/>
    <property type="project" value="UniProtKB-KW"/>
</dbReference>
<dbReference type="RefSeq" id="WP_158355969.1">
    <property type="nucleotide sequence ID" value="NZ_CP034870.1"/>
</dbReference>
<comment type="catalytic activity">
    <reaction evidence="1">
        <text>Exolytic cleavage of the (1-&gt;4)-beta-glycosidic linkage between N-acetylmuramic acid (MurNAc) and N-acetylglucosamine (GlcNAc) residues in peptidoglycan, from either the reducing or the non-reducing ends of the peptidoglycan chains, with concomitant formation of a 1,6-anhydrobond in the MurNAc residue.</text>
        <dbReference type="EC" id="4.2.2.n1"/>
    </reaction>
</comment>
<evidence type="ECO:0000256" key="4">
    <source>
        <dbReference type="ARBA" id="ARBA00023239"/>
    </source>
</evidence>
<dbReference type="EMBL" id="CP034870">
    <property type="protein sequence ID" value="QCI22127.1"/>
    <property type="molecule type" value="Genomic_DNA"/>
</dbReference>
<accession>A0A4D6Y084</accession>
<evidence type="ECO:0000256" key="1">
    <source>
        <dbReference type="ARBA" id="ARBA00001420"/>
    </source>
</evidence>
<dbReference type="PANTHER" id="PTHR37423:SF4">
    <property type="entry name" value="ENDO-TYPE MEMBRANE-BOUND LYTIC MUREIN TRANSGLYCOSYLASE A"/>
    <property type="match status" value="1"/>
</dbReference>
<keyword evidence="4" id="KW-0456">Lyase</keyword>